<dbReference type="SUPFAM" id="SSF51735">
    <property type="entry name" value="NAD(P)-binding Rossmann-fold domains"/>
    <property type="match status" value="1"/>
</dbReference>
<evidence type="ECO:0000256" key="7">
    <source>
        <dbReference type="ARBA" id="ARBA00023239"/>
    </source>
</evidence>
<protein>
    <recommendedName>
        <fullName evidence="5 8">dTDP-glucose 4,6-dehydratase</fullName>
        <ecNumber evidence="4 8">4.2.1.46</ecNumber>
    </recommendedName>
</protein>
<evidence type="ECO:0000256" key="8">
    <source>
        <dbReference type="RuleBase" id="RU004473"/>
    </source>
</evidence>
<comment type="cofactor">
    <cofactor evidence="2 8">
        <name>NAD(+)</name>
        <dbReference type="ChEBI" id="CHEBI:57540"/>
    </cofactor>
</comment>
<accession>A0ABV6NPD2</accession>
<keyword evidence="6" id="KW-0520">NAD</keyword>
<dbReference type="InterPro" id="IPR016040">
    <property type="entry name" value="NAD(P)-bd_dom"/>
</dbReference>
<reference evidence="10 11" key="1">
    <citation type="submission" date="2024-09" db="EMBL/GenBank/DDBJ databases">
        <authorList>
            <person name="Sun Q."/>
            <person name="Mori K."/>
        </authorList>
    </citation>
    <scope>NUCLEOTIDE SEQUENCE [LARGE SCALE GENOMIC DNA]</scope>
    <source>
        <strain evidence="10 11">NCAIM B.02301</strain>
    </source>
</reference>
<dbReference type="Gene3D" id="3.40.50.720">
    <property type="entry name" value="NAD(P)-binding Rossmann-like Domain"/>
    <property type="match status" value="1"/>
</dbReference>
<dbReference type="CDD" id="cd05246">
    <property type="entry name" value="dTDP_GD_SDR_e"/>
    <property type="match status" value="1"/>
</dbReference>
<evidence type="ECO:0000256" key="4">
    <source>
        <dbReference type="ARBA" id="ARBA00011990"/>
    </source>
</evidence>
<dbReference type="EMBL" id="JBHLTR010000097">
    <property type="protein sequence ID" value="MFC0561978.1"/>
    <property type="molecule type" value="Genomic_DNA"/>
</dbReference>
<dbReference type="RefSeq" id="WP_273847766.1">
    <property type="nucleotide sequence ID" value="NZ_JAQQWT010000034.1"/>
</dbReference>
<keyword evidence="11" id="KW-1185">Reference proteome</keyword>
<evidence type="ECO:0000313" key="11">
    <source>
        <dbReference type="Proteomes" id="UP001589833"/>
    </source>
</evidence>
<evidence type="ECO:0000313" key="10">
    <source>
        <dbReference type="EMBL" id="MFC0561978.1"/>
    </source>
</evidence>
<sequence>MSLDLLITGGAGFIGSNFIRYLLKHTTNRITNIDALTYAGNPDNIKNFTTSENYRFFKIDISQTEELNQVFDRSYDVIIHFAAESHVDRSIKNAKAFIETNINGTHALLGKVLEGKVRKMVQISTDEVYGSLKKMDAAFTEYHCLSPNNPYSASKAGADLLVRSFFQTYKLPIIITRCSNNYGPYQHPEKFIPKIIYHALTNKKIPLYGDGLNIRDWLHVEDHCRAIYMVVKHGQAGEVYNIGGNNEMTNIDVIRTILHDLGKGENLISYVPDRKGHDRRYAIDSTKIKKELGWQPATSFSEGMKQTIDWYIKNEKWIESALRRSDLL</sequence>
<evidence type="ECO:0000259" key="9">
    <source>
        <dbReference type="Pfam" id="PF16363"/>
    </source>
</evidence>
<evidence type="ECO:0000256" key="1">
    <source>
        <dbReference type="ARBA" id="ARBA00001539"/>
    </source>
</evidence>
<evidence type="ECO:0000256" key="5">
    <source>
        <dbReference type="ARBA" id="ARBA00016977"/>
    </source>
</evidence>
<dbReference type="GO" id="GO:0008460">
    <property type="term" value="F:dTDP-glucose 4,6-dehydratase activity"/>
    <property type="evidence" value="ECO:0007669"/>
    <property type="project" value="UniProtKB-EC"/>
</dbReference>
<feature type="domain" description="NAD(P)-binding" evidence="9">
    <location>
        <begin position="6"/>
        <end position="307"/>
    </location>
</feature>
<evidence type="ECO:0000256" key="2">
    <source>
        <dbReference type="ARBA" id="ARBA00001911"/>
    </source>
</evidence>
<evidence type="ECO:0000256" key="6">
    <source>
        <dbReference type="ARBA" id="ARBA00023027"/>
    </source>
</evidence>
<comment type="caution">
    <text evidence="10">The sequence shown here is derived from an EMBL/GenBank/DDBJ whole genome shotgun (WGS) entry which is preliminary data.</text>
</comment>
<comment type="similarity">
    <text evidence="3 8">Belongs to the NAD(P)-dependent epimerase/dehydratase family. dTDP-glucose dehydratase subfamily.</text>
</comment>
<organism evidence="10 11">
    <name type="scientific">Halalkalibacter alkalisediminis</name>
    <dbReference type="NCBI Taxonomy" id="935616"/>
    <lineage>
        <taxon>Bacteria</taxon>
        <taxon>Bacillati</taxon>
        <taxon>Bacillota</taxon>
        <taxon>Bacilli</taxon>
        <taxon>Bacillales</taxon>
        <taxon>Bacillaceae</taxon>
        <taxon>Halalkalibacter</taxon>
    </lineage>
</organism>
<dbReference type="InterPro" id="IPR005888">
    <property type="entry name" value="dTDP_Gluc_deHydtase"/>
</dbReference>
<dbReference type="InterPro" id="IPR036291">
    <property type="entry name" value="NAD(P)-bd_dom_sf"/>
</dbReference>
<comment type="catalytic activity">
    <reaction evidence="1 8">
        <text>dTDP-alpha-D-glucose = dTDP-4-dehydro-6-deoxy-alpha-D-glucose + H2O</text>
        <dbReference type="Rhea" id="RHEA:17221"/>
        <dbReference type="ChEBI" id="CHEBI:15377"/>
        <dbReference type="ChEBI" id="CHEBI:57477"/>
        <dbReference type="ChEBI" id="CHEBI:57649"/>
        <dbReference type="EC" id="4.2.1.46"/>
    </reaction>
</comment>
<dbReference type="Gene3D" id="3.90.25.10">
    <property type="entry name" value="UDP-galactose 4-epimerase, domain 1"/>
    <property type="match status" value="1"/>
</dbReference>
<dbReference type="Proteomes" id="UP001589833">
    <property type="component" value="Unassembled WGS sequence"/>
</dbReference>
<dbReference type="EC" id="4.2.1.46" evidence="4 8"/>
<name>A0ABV6NPD2_9BACI</name>
<gene>
    <name evidence="10" type="primary">rfbB</name>
    <name evidence="10" type="ORF">ACFFH4_24205</name>
</gene>
<proteinExistence type="inferred from homology"/>
<dbReference type="PANTHER" id="PTHR43000">
    <property type="entry name" value="DTDP-D-GLUCOSE 4,6-DEHYDRATASE-RELATED"/>
    <property type="match status" value="1"/>
</dbReference>
<keyword evidence="7 8" id="KW-0456">Lyase</keyword>
<dbReference type="NCBIfam" id="TIGR01181">
    <property type="entry name" value="dTDP_gluc_dehyt"/>
    <property type="match status" value="1"/>
</dbReference>
<evidence type="ECO:0000256" key="3">
    <source>
        <dbReference type="ARBA" id="ARBA00008178"/>
    </source>
</evidence>
<dbReference type="Pfam" id="PF16363">
    <property type="entry name" value="GDP_Man_Dehyd"/>
    <property type="match status" value="1"/>
</dbReference>